<keyword evidence="11" id="KW-0456">Lyase</keyword>
<comment type="similarity">
    <text evidence="2 9">Belongs to the glycosyl hydrolase 28 family.</text>
</comment>
<evidence type="ECO:0000256" key="1">
    <source>
        <dbReference type="ARBA" id="ARBA00004191"/>
    </source>
</evidence>
<reference evidence="11" key="1">
    <citation type="submission" date="2019-12" db="EMBL/GenBank/DDBJ databases">
        <authorList>
            <person name="Scholes J."/>
        </authorList>
    </citation>
    <scope>NUCLEOTIDE SEQUENCE</scope>
</reference>
<keyword evidence="12" id="KW-1185">Reference proteome</keyword>
<dbReference type="GO" id="GO:0071555">
    <property type="term" value="P:cell wall organization"/>
    <property type="evidence" value="ECO:0007669"/>
    <property type="project" value="UniProtKB-KW"/>
</dbReference>
<keyword evidence="10" id="KW-0732">Signal</keyword>
<dbReference type="SMART" id="SM00710">
    <property type="entry name" value="PbH1"/>
    <property type="match status" value="5"/>
</dbReference>
<evidence type="ECO:0000256" key="8">
    <source>
        <dbReference type="PROSITE-ProRule" id="PRU10052"/>
    </source>
</evidence>
<dbReference type="GO" id="GO:0016829">
    <property type="term" value="F:lyase activity"/>
    <property type="evidence" value="ECO:0007669"/>
    <property type="project" value="UniProtKB-KW"/>
</dbReference>
<protein>
    <submittedName>
        <fullName evidence="11">Pectin lyase-like superfamily protein</fullName>
    </submittedName>
</protein>
<evidence type="ECO:0000256" key="3">
    <source>
        <dbReference type="ARBA" id="ARBA00022512"/>
    </source>
</evidence>
<dbReference type="PANTHER" id="PTHR31375">
    <property type="match status" value="1"/>
</dbReference>
<dbReference type="GO" id="GO:0005975">
    <property type="term" value="P:carbohydrate metabolic process"/>
    <property type="evidence" value="ECO:0007669"/>
    <property type="project" value="InterPro"/>
</dbReference>
<evidence type="ECO:0000256" key="5">
    <source>
        <dbReference type="ARBA" id="ARBA00022801"/>
    </source>
</evidence>
<evidence type="ECO:0000256" key="10">
    <source>
        <dbReference type="SAM" id="SignalP"/>
    </source>
</evidence>
<evidence type="ECO:0000256" key="4">
    <source>
        <dbReference type="ARBA" id="ARBA00022525"/>
    </source>
</evidence>
<dbReference type="GO" id="GO:0004650">
    <property type="term" value="F:polygalacturonase activity"/>
    <property type="evidence" value="ECO:0007669"/>
    <property type="project" value="InterPro"/>
</dbReference>
<dbReference type="AlphaFoldDB" id="A0A9N7NUX8"/>
<keyword evidence="7" id="KW-0961">Cell wall biogenesis/degradation</keyword>
<evidence type="ECO:0000256" key="2">
    <source>
        <dbReference type="ARBA" id="ARBA00008834"/>
    </source>
</evidence>
<dbReference type="OrthoDB" id="187139at2759"/>
<feature type="active site" evidence="8">
    <location>
        <position position="243"/>
    </location>
</feature>
<sequence>MPKSNISPRLFSWKLLLALISSHLVPNSAYNVARYGARGDGRTDSTVAFQRAWSAACSSARPASVSVPRGTFVVRPLSFTGPCRSRILFEMAGTIVAPDNYYAIGNSQYWILFYRVSGLTLVGGTIDARGSEFWSCRRGRYNRCPGGARSLSFEWCNNVVVRGLRSFNSQTIHVTINHSSNVKLRNVRVTAPSGSPNTDGIHIASSRGVTVTDTIIQTGDDCVSIGPGSMNVWLERIGCGPGHGISVGSLGDSYNEAGVQNVTVTNSVFTKTQNGVRVKSWARQSVGYARNLVFSNLVMRNVANPIIIDQRYCPTGTCPHQSSGVRVSQVLYRNIRGTSSTQAAMTFRCNPSNPCYGIRLQDVRLTYVNKLRRPTVAYCENARASSRGSVFPRGCW</sequence>
<proteinExistence type="inferred from homology"/>
<gene>
    <name evidence="11" type="ORF">SHERM_05281</name>
</gene>
<evidence type="ECO:0000313" key="12">
    <source>
        <dbReference type="Proteomes" id="UP001153555"/>
    </source>
</evidence>
<keyword evidence="4" id="KW-0964">Secreted</keyword>
<comment type="caution">
    <text evidence="11">The sequence shown here is derived from an EMBL/GenBank/DDBJ whole genome shotgun (WGS) entry which is preliminary data.</text>
</comment>
<dbReference type="Gene3D" id="2.160.20.10">
    <property type="entry name" value="Single-stranded right-handed beta-helix, Pectin lyase-like"/>
    <property type="match status" value="1"/>
</dbReference>
<name>A0A9N7NUX8_STRHE</name>
<organism evidence="11 12">
    <name type="scientific">Striga hermonthica</name>
    <name type="common">Purple witchweed</name>
    <name type="synonym">Buchnera hermonthica</name>
    <dbReference type="NCBI Taxonomy" id="68872"/>
    <lineage>
        <taxon>Eukaryota</taxon>
        <taxon>Viridiplantae</taxon>
        <taxon>Streptophyta</taxon>
        <taxon>Embryophyta</taxon>
        <taxon>Tracheophyta</taxon>
        <taxon>Spermatophyta</taxon>
        <taxon>Magnoliopsida</taxon>
        <taxon>eudicotyledons</taxon>
        <taxon>Gunneridae</taxon>
        <taxon>Pentapetalae</taxon>
        <taxon>asterids</taxon>
        <taxon>lamiids</taxon>
        <taxon>Lamiales</taxon>
        <taxon>Orobanchaceae</taxon>
        <taxon>Buchnereae</taxon>
        <taxon>Striga</taxon>
    </lineage>
</organism>
<dbReference type="PROSITE" id="PS00502">
    <property type="entry name" value="POLYGALACTURONASE"/>
    <property type="match status" value="1"/>
</dbReference>
<dbReference type="InterPro" id="IPR000743">
    <property type="entry name" value="Glyco_hydro_28"/>
</dbReference>
<comment type="subcellular location">
    <subcellularLocation>
        <location evidence="1">Secreted</location>
        <location evidence="1">Cell wall</location>
    </subcellularLocation>
</comment>
<dbReference type="FunFam" id="2.160.20.10:FF:000004">
    <property type="entry name" value="Pectin lyase-like superfamily protein"/>
    <property type="match status" value="1"/>
</dbReference>
<dbReference type="InterPro" id="IPR006626">
    <property type="entry name" value="PbH1"/>
</dbReference>
<dbReference type="InterPro" id="IPR011050">
    <property type="entry name" value="Pectin_lyase_fold/virulence"/>
</dbReference>
<dbReference type="Pfam" id="PF00295">
    <property type="entry name" value="Glyco_hydro_28"/>
    <property type="match status" value="1"/>
</dbReference>
<dbReference type="InterPro" id="IPR012334">
    <property type="entry name" value="Pectin_lyas_fold"/>
</dbReference>
<feature type="signal peptide" evidence="10">
    <location>
        <begin position="1"/>
        <end position="29"/>
    </location>
</feature>
<evidence type="ECO:0000256" key="9">
    <source>
        <dbReference type="RuleBase" id="RU361169"/>
    </source>
</evidence>
<dbReference type="SUPFAM" id="SSF51126">
    <property type="entry name" value="Pectin lyase-like"/>
    <property type="match status" value="1"/>
</dbReference>
<evidence type="ECO:0000313" key="11">
    <source>
        <dbReference type="EMBL" id="CAA0838703.1"/>
    </source>
</evidence>
<accession>A0A9N7NUX8</accession>
<feature type="chain" id="PRO_5040238179" evidence="10">
    <location>
        <begin position="30"/>
        <end position="396"/>
    </location>
</feature>
<dbReference type="Proteomes" id="UP001153555">
    <property type="component" value="Unassembled WGS sequence"/>
</dbReference>
<dbReference type="EMBL" id="CACSLK010031421">
    <property type="protein sequence ID" value="CAA0838703.1"/>
    <property type="molecule type" value="Genomic_DNA"/>
</dbReference>
<evidence type="ECO:0000256" key="6">
    <source>
        <dbReference type="ARBA" id="ARBA00023295"/>
    </source>
</evidence>
<keyword evidence="6 9" id="KW-0326">Glycosidase</keyword>
<keyword evidence="3" id="KW-0134">Cell wall</keyword>
<evidence type="ECO:0000256" key="7">
    <source>
        <dbReference type="ARBA" id="ARBA00023316"/>
    </source>
</evidence>
<keyword evidence="5 9" id="KW-0378">Hydrolase</keyword>